<organism evidence="1 2">
    <name type="scientific">Bacillus safensis</name>
    <dbReference type="NCBI Taxonomy" id="561879"/>
    <lineage>
        <taxon>Bacteria</taxon>
        <taxon>Bacillati</taxon>
        <taxon>Bacillota</taxon>
        <taxon>Bacilli</taxon>
        <taxon>Bacillales</taxon>
        <taxon>Bacillaceae</taxon>
        <taxon>Bacillus</taxon>
    </lineage>
</organism>
<reference evidence="1" key="1">
    <citation type="submission" date="2025-02" db="EMBL/GenBank/DDBJ databases">
        <title>Complete genome sequences of 52 Bacillus and Priestia strains isolated from West-African fermentations and 26 reference strains from the DSMZ collection.</title>
        <authorList>
            <person name="Wiedenbein E.S."/>
            <person name="Canoy T.S."/>
            <person name="Hui Y."/>
            <person name="Parkouda C."/>
            <person name="Dawende C."/>
            <person name="Ametefe E."/>
            <person name="Jespersen L."/>
            <person name="Nielsen D.S."/>
        </authorList>
    </citation>
    <scope>NUCLEOTIDE SEQUENCE</scope>
    <source>
        <strain evidence="1">PRO33</strain>
    </source>
</reference>
<protein>
    <submittedName>
        <fullName evidence="1">Murein hydrolase activator EnvC family protein</fullName>
        <ecNumber evidence="1">3.4.-.-</ecNumber>
    </submittedName>
</protein>
<keyword evidence="1" id="KW-0378">Hydrolase</keyword>
<evidence type="ECO:0000313" key="1">
    <source>
        <dbReference type="EMBL" id="WGD98623.2"/>
    </source>
</evidence>
<evidence type="ECO:0000313" key="2">
    <source>
        <dbReference type="Proteomes" id="UP001218488"/>
    </source>
</evidence>
<dbReference type="EMBL" id="CP121752">
    <property type="protein sequence ID" value="WGD98623.2"/>
    <property type="molecule type" value="Genomic_DNA"/>
</dbReference>
<dbReference type="EC" id="3.4.-.-" evidence="1"/>
<accession>A0AC61YTK3</accession>
<gene>
    <name evidence="1" type="ORF">P5627_06360</name>
</gene>
<proteinExistence type="predicted"/>
<dbReference type="Proteomes" id="UP001218488">
    <property type="component" value="Chromosome"/>
</dbReference>
<name>A0AC61YTK3_BACIA</name>
<sequence>MKRKLMMAGMAAFIGTTWLYIPGNENRAFAYEDLDQKRQQIEEKTSKTESSMKKKKSELAKLEKKESKLKKEIEQIDQKVSSATEKVAEKEKEVKKTKQEIKKLKEDIQVINERIEKRKAIFKDRIRSMQKSGGTINYLDVLLGARSFSDFVGRVGAVTTIVEADKDMITEHENDLKLVEQKEAELNNQLSGLETSLKELEALKKDLSKKQKEKENILGDVTDKKNHAHDELGKLENEQEILANQKAAVKSEEAHRQKEEAKKAKQAKQAAEKNAPAPRSGGSDQVSDTPASSSGFIKPAAGRFSSGFGGRSGGNHFGLDIAAKGTVPVYAAASGTVTNSSYSSSYGNVVFITHNINGQTYQTVYAHLSTRSVSTGQRVEQGQFLGYMGNTGQSHGQHLHFEIHKGLWNGAKSNAVNPAQYIR</sequence>